<organism evidence="11 12">
    <name type="scientific">Pseudomonas putida</name>
    <name type="common">Arthrobacter siderocapsulatus</name>
    <dbReference type="NCBI Taxonomy" id="303"/>
    <lineage>
        <taxon>Bacteria</taxon>
        <taxon>Pseudomonadati</taxon>
        <taxon>Pseudomonadota</taxon>
        <taxon>Gammaproteobacteria</taxon>
        <taxon>Pseudomonadales</taxon>
        <taxon>Pseudomonadaceae</taxon>
        <taxon>Pseudomonas</taxon>
    </lineage>
</organism>
<dbReference type="Pfam" id="PF02321">
    <property type="entry name" value="OEP"/>
    <property type="match status" value="2"/>
</dbReference>
<evidence type="ECO:0000256" key="8">
    <source>
        <dbReference type="RuleBase" id="RU362097"/>
    </source>
</evidence>
<feature type="chain" id="PRO_5021035879" evidence="8">
    <location>
        <begin position="23"/>
        <end position="482"/>
    </location>
</feature>
<evidence type="ECO:0000313" key="11">
    <source>
        <dbReference type="EMBL" id="QCI12899.1"/>
    </source>
</evidence>
<dbReference type="Proteomes" id="UP000298551">
    <property type="component" value="Chromosome"/>
</dbReference>
<dbReference type="GO" id="GO:0009279">
    <property type="term" value="C:cell outer membrane"/>
    <property type="evidence" value="ECO:0007669"/>
    <property type="project" value="UniProtKB-SubCell"/>
</dbReference>
<evidence type="ECO:0000256" key="3">
    <source>
        <dbReference type="ARBA" id="ARBA00022692"/>
    </source>
</evidence>
<keyword evidence="5 8" id="KW-0564">Palmitate</keyword>
<dbReference type="Gene3D" id="1.20.1600.10">
    <property type="entry name" value="Outer membrane efflux proteins (OEP)"/>
    <property type="match status" value="1"/>
</dbReference>
<dbReference type="PROSITE" id="PS51257">
    <property type="entry name" value="PROKAR_LIPOPROTEIN"/>
    <property type="match status" value="1"/>
</dbReference>
<evidence type="ECO:0000256" key="10">
    <source>
        <dbReference type="SAM" id="MobiDB-lite"/>
    </source>
</evidence>
<feature type="coiled-coil region" evidence="9">
    <location>
        <begin position="382"/>
        <end position="448"/>
    </location>
</feature>
<dbReference type="NCBIfam" id="TIGR01845">
    <property type="entry name" value="outer_NodT"/>
    <property type="match status" value="1"/>
</dbReference>
<dbReference type="RefSeq" id="WP_136915052.1">
    <property type="nucleotide sequence ID" value="NZ_CP039371.1"/>
</dbReference>
<evidence type="ECO:0000256" key="9">
    <source>
        <dbReference type="SAM" id="Coils"/>
    </source>
</evidence>
<evidence type="ECO:0000256" key="7">
    <source>
        <dbReference type="ARBA" id="ARBA00023288"/>
    </source>
</evidence>
<dbReference type="SUPFAM" id="SSF56954">
    <property type="entry name" value="Outer membrane efflux proteins (OEP)"/>
    <property type="match status" value="1"/>
</dbReference>
<evidence type="ECO:0000256" key="1">
    <source>
        <dbReference type="ARBA" id="ARBA00007613"/>
    </source>
</evidence>
<keyword evidence="4 8" id="KW-0472">Membrane</keyword>
<dbReference type="InterPro" id="IPR003423">
    <property type="entry name" value="OMP_efflux"/>
</dbReference>
<evidence type="ECO:0000256" key="2">
    <source>
        <dbReference type="ARBA" id="ARBA00022452"/>
    </source>
</evidence>
<name>A0A4D6XAI5_PSEPU</name>
<reference evidence="12" key="1">
    <citation type="submission" date="2019-04" db="EMBL/GenBank/DDBJ databases">
        <title>Genome sequence of Pseudomonas putida 1290, an auxin catabolizing strain.</title>
        <authorList>
            <person name="Laird T.S."/>
            <person name="Leveau J.H.J."/>
        </authorList>
    </citation>
    <scope>NUCLEOTIDE SEQUENCE [LARGE SCALE GENOMIC DNA]</scope>
    <source>
        <strain evidence="12">1290</strain>
    </source>
</reference>
<gene>
    <name evidence="11" type="ORF">E6B08_16630</name>
</gene>
<evidence type="ECO:0000256" key="5">
    <source>
        <dbReference type="ARBA" id="ARBA00023139"/>
    </source>
</evidence>
<comment type="subcellular location">
    <subcellularLocation>
        <location evidence="8">Cell outer membrane</location>
        <topology evidence="8">Lipid-anchor</topology>
    </subcellularLocation>
</comment>
<dbReference type="EMBL" id="CP039371">
    <property type="protein sequence ID" value="QCI12899.1"/>
    <property type="molecule type" value="Genomic_DNA"/>
</dbReference>
<protein>
    <submittedName>
        <fullName evidence="11">Efflux transporter outer membrane subunit</fullName>
    </submittedName>
</protein>
<evidence type="ECO:0000256" key="6">
    <source>
        <dbReference type="ARBA" id="ARBA00023237"/>
    </source>
</evidence>
<sequence length="482" mass="51457">MRRRSKRVGLMLCLVLQGCSLAPQYNAPVVALPSHYGERVGAWQQVGADTQLPAQWWTLFHDPRLDALQAQLAACNPTLAAALAHYDAAAAYAQGLHGGLWPQATASATPLRQRQSDRRPLRGDTQPSIYDSDTAGLSLDFDLDLWGRLRNQVAAGDATAQASRDDLAAARLSLQRQLAVLYVRARGLDAQRQLLDSAVADRARLLTLIQERYNGNIASELDLDRATARLSEAKAAADDVIAQRTLAQHAIAELVGSLPGQFALSSDPTPVNLPQIPAELPGKLLLRRPDVAAAERRVFAANASVGVARAAWYPDFGLVGLLGGQTQGSGNLLAAANRFWAVGPVLQLPVFDGGRRSADESRAKAEFEAAAAQYHGKVLLAVREVEDNLAQVRDLAREAADVEQAADAAGSAEQIALHSYRQGAVSLLDVLTAQLDALQERRKLQALQTQQLDACIGLMAALGGGWESGDQLAAIPVLEPSG</sequence>
<dbReference type="Gene3D" id="2.20.200.10">
    <property type="entry name" value="Outer membrane efflux proteins (OEP)"/>
    <property type="match status" value="1"/>
</dbReference>
<comment type="similarity">
    <text evidence="1 8">Belongs to the outer membrane factor (OMF) (TC 1.B.17) family.</text>
</comment>
<accession>A0A4D6XAI5</accession>
<keyword evidence="9" id="KW-0175">Coiled coil</keyword>
<dbReference type="InterPro" id="IPR010131">
    <property type="entry name" value="MdtP/NodT-like"/>
</dbReference>
<feature type="region of interest" description="Disordered" evidence="10">
    <location>
        <begin position="107"/>
        <end position="130"/>
    </location>
</feature>
<proteinExistence type="inferred from homology"/>
<evidence type="ECO:0000313" key="12">
    <source>
        <dbReference type="Proteomes" id="UP000298551"/>
    </source>
</evidence>
<keyword evidence="3 8" id="KW-0812">Transmembrane</keyword>
<dbReference type="GO" id="GO:0015562">
    <property type="term" value="F:efflux transmembrane transporter activity"/>
    <property type="evidence" value="ECO:0007669"/>
    <property type="project" value="InterPro"/>
</dbReference>
<evidence type="ECO:0000256" key="4">
    <source>
        <dbReference type="ARBA" id="ARBA00023136"/>
    </source>
</evidence>
<keyword evidence="6" id="KW-0998">Cell outer membrane</keyword>
<keyword evidence="7 8" id="KW-0449">Lipoprotein</keyword>
<keyword evidence="2 8" id="KW-1134">Transmembrane beta strand</keyword>
<dbReference type="AlphaFoldDB" id="A0A4D6XAI5"/>
<keyword evidence="8" id="KW-0732">Signal</keyword>
<feature type="signal peptide" evidence="8">
    <location>
        <begin position="1"/>
        <end position="22"/>
    </location>
</feature>
<dbReference type="PANTHER" id="PTHR30203:SF33">
    <property type="entry name" value="BLR4455 PROTEIN"/>
    <property type="match status" value="1"/>
</dbReference>
<dbReference type="PANTHER" id="PTHR30203">
    <property type="entry name" value="OUTER MEMBRANE CATION EFFLUX PROTEIN"/>
    <property type="match status" value="1"/>
</dbReference>
<dbReference type="OrthoDB" id="9770517at2"/>